<dbReference type="Proteomes" id="UP001292094">
    <property type="component" value="Unassembled WGS sequence"/>
</dbReference>
<name>A0AAE1U439_9EUCA</name>
<evidence type="ECO:0000313" key="2">
    <source>
        <dbReference type="Proteomes" id="UP001292094"/>
    </source>
</evidence>
<comment type="caution">
    <text evidence="1">The sequence shown here is derived from an EMBL/GenBank/DDBJ whole genome shotgun (WGS) entry which is preliminary data.</text>
</comment>
<accession>A0AAE1U439</accession>
<reference evidence="1" key="1">
    <citation type="submission" date="2023-11" db="EMBL/GenBank/DDBJ databases">
        <title>Genome assemblies of two species of porcelain crab, Petrolisthes cinctipes and Petrolisthes manimaculis (Anomura: Porcellanidae).</title>
        <authorList>
            <person name="Angst P."/>
        </authorList>
    </citation>
    <scope>NUCLEOTIDE SEQUENCE</scope>
    <source>
        <strain evidence="1">PB745_02</strain>
        <tissue evidence="1">Gill</tissue>
    </source>
</reference>
<protein>
    <submittedName>
        <fullName evidence="1">Uncharacterized protein</fullName>
    </submittedName>
</protein>
<organism evidence="1 2">
    <name type="scientific">Petrolisthes manimaculis</name>
    <dbReference type="NCBI Taxonomy" id="1843537"/>
    <lineage>
        <taxon>Eukaryota</taxon>
        <taxon>Metazoa</taxon>
        <taxon>Ecdysozoa</taxon>
        <taxon>Arthropoda</taxon>
        <taxon>Crustacea</taxon>
        <taxon>Multicrustacea</taxon>
        <taxon>Malacostraca</taxon>
        <taxon>Eumalacostraca</taxon>
        <taxon>Eucarida</taxon>
        <taxon>Decapoda</taxon>
        <taxon>Pleocyemata</taxon>
        <taxon>Anomura</taxon>
        <taxon>Galatheoidea</taxon>
        <taxon>Porcellanidae</taxon>
        <taxon>Petrolisthes</taxon>
    </lineage>
</organism>
<dbReference type="AlphaFoldDB" id="A0AAE1U439"/>
<evidence type="ECO:0000313" key="1">
    <source>
        <dbReference type="EMBL" id="KAK4307596.1"/>
    </source>
</evidence>
<sequence>MSVRLDISQAGYSSSWQDMEKRTCIPWLMGWVYGEKNEQLARGLRGAEAGIHTPRCPDEFTSCSLLAPPQLTLIPLTPFLASPFVPACLGGSTSFRPLWLFQLLWVTAAVSSVFWGWE</sequence>
<proteinExistence type="predicted"/>
<gene>
    <name evidence="1" type="ORF">Pmani_020639</name>
</gene>
<dbReference type="EMBL" id="JAWZYT010001989">
    <property type="protein sequence ID" value="KAK4307596.1"/>
    <property type="molecule type" value="Genomic_DNA"/>
</dbReference>
<keyword evidence="2" id="KW-1185">Reference proteome</keyword>